<evidence type="ECO:0000313" key="3">
    <source>
        <dbReference type="RefSeq" id="XP_022290553.1"/>
    </source>
</evidence>
<protein>
    <submittedName>
        <fullName evidence="2 3">Uncharacterized protein LOC111102184</fullName>
    </submittedName>
</protein>
<dbReference type="AlphaFoldDB" id="A0A8B8AGT4"/>
<dbReference type="RefSeq" id="XP_022290553.1">
    <property type="nucleotide sequence ID" value="XM_022434845.1"/>
</dbReference>
<organism evidence="1 2">
    <name type="scientific">Crassostrea virginica</name>
    <name type="common">Eastern oyster</name>
    <dbReference type="NCBI Taxonomy" id="6565"/>
    <lineage>
        <taxon>Eukaryota</taxon>
        <taxon>Metazoa</taxon>
        <taxon>Spiralia</taxon>
        <taxon>Lophotrochozoa</taxon>
        <taxon>Mollusca</taxon>
        <taxon>Bivalvia</taxon>
        <taxon>Autobranchia</taxon>
        <taxon>Pteriomorphia</taxon>
        <taxon>Ostreida</taxon>
        <taxon>Ostreoidea</taxon>
        <taxon>Ostreidae</taxon>
        <taxon>Crassostrea</taxon>
    </lineage>
</organism>
<evidence type="ECO:0000313" key="1">
    <source>
        <dbReference type="Proteomes" id="UP000694844"/>
    </source>
</evidence>
<evidence type="ECO:0000313" key="2">
    <source>
        <dbReference type="RefSeq" id="XP_022290546.1"/>
    </source>
</evidence>
<proteinExistence type="predicted"/>
<name>A0A8B8AGT4_CRAVI</name>
<dbReference type="KEGG" id="cvn:111102184"/>
<sequence length="236" mass="26456">MSTLLINEVKMNSFDLDNDVPPLDLTSLSSKKSLTCSTGHIPTATEKGSPKIKKPSSDPAFPGNYYKCSCPRPVLKSGPLVYVSFAPDSKDHEYEVANLCRECDKAGFTVKCDSYRALQEHGELNILQWRDQNFRRAACVLFCISPAYCDTIRSVEDGDLASAQESEHMKGVLYIYRQAQSELVDNCSIDKRFFIVLFSNSGNNLRVPLCFSPYTKFRFPEGSRGLISAMHHTVCR</sequence>
<dbReference type="Gene3D" id="3.40.50.11530">
    <property type="match status" value="1"/>
</dbReference>
<reference evidence="2" key="2">
    <citation type="submission" date="2025-04" db="UniProtKB">
        <authorList>
            <consortium name="RefSeq"/>
        </authorList>
    </citation>
    <scope>IDENTIFICATION</scope>
    <source>
        <tissue evidence="2">Whole sample</tissue>
    </source>
</reference>
<dbReference type="OrthoDB" id="6144873at2759"/>
<gene>
    <name evidence="2 3" type="primary">LOC111102184</name>
</gene>
<dbReference type="Proteomes" id="UP000694844">
    <property type="component" value="Chromosome 1"/>
</dbReference>
<dbReference type="RefSeq" id="XP_022290546.1">
    <property type="nucleotide sequence ID" value="XM_022434838.1"/>
</dbReference>
<dbReference type="GeneID" id="111102184"/>
<accession>A0A8B8AGT4</accession>
<keyword evidence="1" id="KW-1185">Reference proteome</keyword>
<reference evidence="1" key="1">
    <citation type="submission" date="2024-06" db="UniProtKB">
        <authorList>
            <consortium name="RefSeq"/>
        </authorList>
    </citation>
    <scope>NUCLEOTIDE SEQUENCE [LARGE SCALE GENOMIC DNA]</scope>
    <source>
        <tissue evidence="3">Whole sample</tissue>
    </source>
</reference>